<gene>
    <name evidence="1" type="ORF">CW751_04280</name>
</gene>
<comment type="caution">
    <text evidence="1">The sequence shown here is derived from an EMBL/GenBank/DDBJ whole genome shotgun (WGS) entry which is preliminary data.</text>
</comment>
<reference evidence="1 2" key="1">
    <citation type="submission" date="2017-12" db="EMBL/GenBank/DDBJ databases">
        <title>The draft genome sequence of Brumimicrobium saltpan LHR20.</title>
        <authorList>
            <person name="Do Z.-J."/>
            <person name="Luo H.-R."/>
        </authorList>
    </citation>
    <scope>NUCLEOTIDE SEQUENCE [LARGE SCALE GENOMIC DNA]</scope>
    <source>
        <strain evidence="1 2">LHR20</strain>
    </source>
</reference>
<evidence type="ECO:0000313" key="1">
    <source>
        <dbReference type="EMBL" id="PKR81743.1"/>
    </source>
</evidence>
<accession>A0A2I0R578</accession>
<dbReference type="AlphaFoldDB" id="A0A2I0R578"/>
<sequence length="127" mass="14460">MFFTGLKAQEAIYSGSDDKLTYKVTVEKYADEVNDRFNEYYALEITNTSDEQLTFTPVFNFRINQGAIKNTASRDQDQSITLAPGQTLKGDYKELRKLVLFKQFLVGKSGKKASETMQTLESISINY</sequence>
<name>A0A2I0R578_9FLAO</name>
<keyword evidence="2" id="KW-1185">Reference proteome</keyword>
<organism evidence="1 2">
    <name type="scientific">Brumimicrobium salinarum</name>
    <dbReference type="NCBI Taxonomy" id="2058658"/>
    <lineage>
        <taxon>Bacteria</taxon>
        <taxon>Pseudomonadati</taxon>
        <taxon>Bacteroidota</taxon>
        <taxon>Flavobacteriia</taxon>
        <taxon>Flavobacteriales</taxon>
        <taxon>Crocinitomicaceae</taxon>
        <taxon>Brumimicrobium</taxon>
    </lineage>
</organism>
<proteinExistence type="predicted"/>
<dbReference type="EMBL" id="PJNI01000002">
    <property type="protein sequence ID" value="PKR81743.1"/>
    <property type="molecule type" value="Genomic_DNA"/>
</dbReference>
<protein>
    <submittedName>
        <fullName evidence="1">Uncharacterized protein</fullName>
    </submittedName>
</protein>
<evidence type="ECO:0000313" key="2">
    <source>
        <dbReference type="Proteomes" id="UP000236654"/>
    </source>
</evidence>
<dbReference type="Proteomes" id="UP000236654">
    <property type="component" value="Unassembled WGS sequence"/>
</dbReference>